<dbReference type="GO" id="GO:0033554">
    <property type="term" value="P:cellular response to stress"/>
    <property type="evidence" value="ECO:0007669"/>
    <property type="project" value="UniProtKB-ARBA"/>
</dbReference>
<proteinExistence type="inferred from homology"/>
<comment type="subcellular location">
    <subcellularLocation>
        <location evidence="1">Nucleus</location>
    </subcellularLocation>
</comment>
<protein>
    <submittedName>
        <fullName evidence="9">Smp1p</fullName>
    </submittedName>
</protein>
<dbReference type="PANTHER" id="PTHR11945:SF534">
    <property type="entry name" value="MYOCYTE-SPECIFIC ENHANCER FACTOR 2"/>
    <property type="match status" value="1"/>
</dbReference>
<feature type="domain" description="MADS-box" evidence="8">
    <location>
        <begin position="1"/>
        <end position="61"/>
    </location>
</feature>
<dbReference type="GO" id="GO:0000978">
    <property type="term" value="F:RNA polymerase II cis-regulatory region sequence-specific DNA binding"/>
    <property type="evidence" value="ECO:0007669"/>
    <property type="project" value="TreeGrafter"/>
</dbReference>
<dbReference type="GO" id="GO:0046983">
    <property type="term" value="F:protein dimerization activity"/>
    <property type="evidence" value="ECO:0007669"/>
    <property type="project" value="InterPro"/>
</dbReference>
<keyword evidence="2" id="KW-0805">Transcription regulation</keyword>
<evidence type="ECO:0000313" key="10">
    <source>
        <dbReference type="Proteomes" id="UP000006968"/>
    </source>
</evidence>
<dbReference type="PROSITE" id="PS00350">
    <property type="entry name" value="MADS_BOX_1"/>
    <property type="match status" value="1"/>
</dbReference>
<comment type="similarity">
    <text evidence="6">Belongs to the MEF2 family.</text>
</comment>
<gene>
    <name evidence="9" type="ORF">SU7_0243</name>
</gene>
<keyword evidence="10" id="KW-1185">Reference proteome</keyword>
<keyword evidence="3" id="KW-0238">DNA-binding</keyword>
<comment type="caution">
    <text evidence="9">The sequence shown here is derived from an EMBL/GenBank/DDBJ whole genome shotgun (WGS) entry which is preliminary data.</text>
</comment>
<dbReference type="OrthoDB" id="1898716at2759"/>
<dbReference type="SUPFAM" id="SSF55455">
    <property type="entry name" value="SRF-like"/>
    <property type="match status" value="1"/>
</dbReference>
<dbReference type="GO" id="GO:0000981">
    <property type="term" value="F:DNA-binding transcription factor activity, RNA polymerase II-specific"/>
    <property type="evidence" value="ECO:0007669"/>
    <property type="project" value="TreeGrafter"/>
</dbReference>
<feature type="region of interest" description="Disordered" evidence="7">
    <location>
        <begin position="91"/>
        <end position="131"/>
    </location>
</feature>
<dbReference type="Gene3D" id="3.40.1810.10">
    <property type="entry name" value="Transcription factor, MADS-box"/>
    <property type="match status" value="1"/>
</dbReference>
<dbReference type="PROSITE" id="PS50066">
    <property type="entry name" value="MADS_BOX_2"/>
    <property type="match status" value="1"/>
</dbReference>
<dbReference type="Proteomes" id="UP000006968">
    <property type="component" value="Chromosome II"/>
</dbReference>
<name>J8Q7Y9_SACAR</name>
<evidence type="ECO:0000259" key="8">
    <source>
        <dbReference type="PROSITE" id="PS50066"/>
    </source>
</evidence>
<evidence type="ECO:0000313" key="9">
    <source>
        <dbReference type="EMBL" id="EJS44726.1"/>
    </source>
</evidence>
<dbReference type="PRINTS" id="PR00404">
    <property type="entry name" value="MADSDOMAIN"/>
</dbReference>
<dbReference type="InterPro" id="IPR002100">
    <property type="entry name" value="TF_MADSbox"/>
</dbReference>
<evidence type="ECO:0000256" key="5">
    <source>
        <dbReference type="ARBA" id="ARBA00023242"/>
    </source>
</evidence>
<evidence type="ECO:0000256" key="2">
    <source>
        <dbReference type="ARBA" id="ARBA00023015"/>
    </source>
</evidence>
<accession>J8Q7Y9</accession>
<dbReference type="Pfam" id="PF00319">
    <property type="entry name" value="SRF-TF"/>
    <property type="match status" value="1"/>
</dbReference>
<evidence type="ECO:0000256" key="4">
    <source>
        <dbReference type="ARBA" id="ARBA00023163"/>
    </source>
</evidence>
<dbReference type="FunFam" id="3.40.1810.10:FF:000013">
    <property type="entry name" value="Transcription factor, MADS-box"/>
    <property type="match status" value="1"/>
</dbReference>
<keyword evidence="4" id="KW-0804">Transcription</keyword>
<reference evidence="9 10" key="1">
    <citation type="journal article" date="2013" name="BMC Genomics">
        <title>High quality de novo sequencing and assembly of the Saccharomyces arboricolus genome.</title>
        <authorList>
            <person name="Liti G."/>
            <person name="Nguyen Ba A.N."/>
            <person name="Blythe M."/>
            <person name="Mueller C.A."/>
            <person name="Bergstroem A."/>
            <person name="Cubillos F.A."/>
            <person name="Dafhnis-Calas F."/>
            <person name="Khoshraftar S."/>
            <person name="Malla S."/>
            <person name="Mehta N."/>
            <person name="Siow C.C."/>
            <person name="Warringer J."/>
            <person name="Moses A.M."/>
            <person name="Louis E.J."/>
            <person name="Nieduszynski C.A."/>
        </authorList>
    </citation>
    <scope>NUCLEOTIDE SEQUENCE [LARGE SCALE GENOMIC DNA]</scope>
    <source>
        <strain evidence="10">H-6 / AS 2.3317 / CBS 10644</strain>
    </source>
</reference>
<feature type="region of interest" description="Disordered" evidence="7">
    <location>
        <begin position="428"/>
        <end position="447"/>
    </location>
</feature>
<evidence type="ECO:0000256" key="6">
    <source>
        <dbReference type="ARBA" id="ARBA00025805"/>
    </source>
</evidence>
<dbReference type="InterPro" id="IPR033896">
    <property type="entry name" value="MEF2-like_N"/>
</dbReference>
<evidence type="ECO:0000256" key="1">
    <source>
        <dbReference type="ARBA" id="ARBA00004123"/>
    </source>
</evidence>
<dbReference type="GO" id="GO:0045944">
    <property type="term" value="P:positive regulation of transcription by RNA polymerase II"/>
    <property type="evidence" value="ECO:0007669"/>
    <property type="project" value="InterPro"/>
</dbReference>
<dbReference type="AlphaFoldDB" id="J8Q7Y9"/>
<keyword evidence="5" id="KW-0539">Nucleus</keyword>
<organism evidence="9 10">
    <name type="scientific">Saccharomyces arboricola (strain H-6 / AS 2.3317 / CBS 10644)</name>
    <name type="common">Yeast</name>
    <dbReference type="NCBI Taxonomy" id="1160507"/>
    <lineage>
        <taxon>Eukaryota</taxon>
        <taxon>Fungi</taxon>
        <taxon>Dikarya</taxon>
        <taxon>Ascomycota</taxon>
        <taxon>Saccharomycotina</taxon>
        <taxon>Saccharomycetes</taxon>
        <taxon>Saccharomycetales</taxon>
        <taxon>Saccharomycetaceae</taxon>
        <taxon>Saccharomyces</taxon>
    </lineage>
</organism>
<evidence type="ECO:0000256" key="7">
    <source>
        <dbReference type="SAM" id="MobiDB-lite"/>
    </source>
</evidence>
<dbReference type="EMBL" id="ALIE01000010">
    <property type="protein sequence ID" value="EJS44726.1"/>
    <property type="molecule type" value="Genomic_DNA"/>
</dbReference>
<dbReference type="InterPro" id="IPR036879">
    <property type="entry name" value="TF_MADSbox_sf"/>
</dbReference>
<feature type="compositionally biased region" description="Polar residues" evidence="7">
    <location>
        <begin position="436"/>
        <end position="447"/>
    </location>
</feature>
<dbReference type="SMART" id="SM00432">
    <property type="entry name" value="MADS"/>
    <property type="match status" value="1"/>
</dbReference>
<sequence length="447" mass="49426">MGRRKIEIAHIKDDRNRTVTFIKRKAGLFKKAHELSVLCQVDIAVIILGSNNTFYEYSSVDISNLITVHQNNADLPHNIIEPSDYGEYVKKPRVVLNERKRRRRRTTALQPNTDSGSNSVSSQNSSGIQSNMNRGALRASNDVGQVSTNTTLAHIQGKISRSGSNISDHTRNSVNYPMPQDRLHSGRSFYANNYKDTNRQQFQVNEVTYADHMNKRMRLDTQSLPPGSHQFNYGGFYSLPYENLPKPPMPSNLMNNMLPIQSQFVQIIPANSAGSSFACTNDNVTYETRQNIHPPVTVLNASDGPAPVHTMVHHLNQLNRNREDVSEKPSLKLNISKITNDGCKKSPVVYSAMASPKIDVQPNSEYPLGGGTLSPFSHSKIMGFSKDDMDGPSRSASALVKNDTYFLKPPIGRPPKFPKSPSSSIVIFPSSVASPGSRSVNSTGSPD</sequence>
<dbReference type="PANTHER" id="PTHR11945">
    <property type="entry name" value="MADS BOX PROTEIN"/>
    <property type="match status" value="1"/>
</dbReference>
<evidence type="ECO:0000256" key="3">
    <source>
        <dbReference type="ARBA" id="ARBA00023125"/>
    </source>
</evidence>
<dbReference type="GO" id="GO:0005634">
    <property type="term" value="C:nucleus"/>
    <property type="evidence" value="ECO:0007669"/>
    <property type="project" value="UniProtKB-SubCell"/>
</dbReference>
<dbReference type="HOGENOM" id="CLU_605820_0_0_1"/>
<dbReference type="CDD" id="cd00265">
    <property type="entry name" value="MADS_MEF2_like"/>
    <property type="match status" value="1"/>
</dbReference>
<feature type="compositionally biased region" description="Low complexity" evidence="7">
    <location>
        <begin position="115"/>
        <end position="131"/>
    </location>
</feature>
<dbReference type="GO" id="GO:0008301">
    <property type="term" value="F:DNA binding, bending"/>
    <property type="evidence" value="ECO:0007669"/>
    <property type="project" value="UniProtKB-ARBA"/>
</dbReference>